<keyword evidence="3" id="KW-1185">Reference proteome</keyword>
<proteinExistence type="predicted"/>
<reference evidence="2" key="1">
    <citation type="submission" date="2022-03" db="EMBL/GenBank/DDBJ databases">
        <authorList>
            <person name="Martin H S."/>
        </authorList>
    </citation>
    <scope>NUCLEOTIDE SEQUENCE</scope>
</reference>
<dbReference type="EMBL" id="OW152821">
    <property type="protein sequence ID" value="CAH2076924.1"/>
    <property type="molecule type" value="Genomic_DNA"/>
</dbReference>
<dbReference type="Proteomes" id="UP000837857">
    <property type="component" value="Chromosome 9"/>
</dbReference>
<feature type="region of interest" description="Disordered" evidence="1">
    <location>
        <begin position="1"/>
        <end position="42"/>
    </location>
</feature>
<evidence type="ECO:0000256" key="1">
    <source>
        <dbReference type="SAM" id="MobiDB-lite"/>
    </source>
</evidence>
<evidence type="ECO:0000313" key="3">
    <source>
        <dbReference type="Proteomes" id="UP000837857"/>
    </source>
</evidence>
<sequence>MEHVHGTLCDFDNGPRIPSSAENKPIDASPAPKKAELWTPPPSNSPHFIDLCVAASMRPRHMKINCIRAPQCTYNYSLTAGQLSVTCGKEWRVARVRRAPWKRVFVVELLALFLCNTWPRRAGCRSFRRERGVTAAAVNRPALCKFVLVIRPVIALVSDVRPMRPE</sequence>
<protein>
    <submittedName>
        <fullName evidence="2">Uncharacterized protein</fullName>
    </submittedName>
</protein>
<gene>
    <name evidence="2" type="ORF">IPOD504_LOCUS17470</name>
</gene>
<name>A0ABN8J687_9NEOP</name>
<organism evidence="2 3">
    <name type="scientific">Iphiclides podalirius</name>
    <name type="common">scarce swallowtail</name>
    <dbReference type="NCBI Taxonomy" id="110791"/>
    <lineage>
        <taxon>Eukaryota</taxon>
        <taxon>Metazoa</taxon>
        <taxon>Ecdysozoa</taxon>
        <taxon>Arthropoda</taxon>
        <taxon>Hexapoda</taxon>
        <taxon>Insecta</taxon>
        <taxon>Pterygota</taxon>
        <taxon>Neoptera</taxon>
        <taxon>Endopterygota</taxon>
        <taxon>Lepidoptera</taxon>
        <taxon>Glossata</taxon>
        <taxon>Ditrysia</taxon>
        <taxon>Papilionoidea</taxon>
        <taxon>Papilionidae</taxon>
        <taxon>Papilioninae</taxon>
        <taxon>Iphiclides</taxon>
    </lineage>
</organism>
<evidence type="ECO:0000313" key="2">
    <source>
        <dbReference type="EMBL" id="CAH2076924.1"/>
    </source>
</evidence>
<feature type="non-terminal residue" evidence="2">
    <location>
        <position position="166"/>
    </location>
</feature>
<accession>A0ABN8J687</accession>